<dbReference type="RefSeq" id="WP_184896216.1">
    <property type="nucleotide sequence ID" value="NZ_JACHMX010000001.1"/>
</dbReference>
<evidence type="ECO:0000256" key="2">
    <source>
        <dbReference type="SAM" id="SignalP"/>
    </source>
</evidence>
<reference evidence="3 4" key="1">
    <citation type="submission" date="2020-08" db="EMBL/GenBank/DDBJ databases">
        <title>Sequencing the genomes of 1000 actinobacteria strains.</title>
        <authorList>
            <person name="Klenk H.-P."/>
        </authorList>
    </citation>
    <scope>NUCLEOTIDE SEQUENCE [LARGE SCALE GENOMIC DNA]</scope>
    <source>
        <strain evidence="3 4">DSM 45272</strain>
    </source>
</reference>
<proteinExistence type="predicted"/>
<dbReference type="EMBL" id="JACHMX010000001">
    <property type="protein sequence ID" value="MBB5853191.1"/>
    <property type="molecule type" value="Genomic_DNA"/>
</dbReference>
<evidence type="ECO:0000313" key="4">
    <source>
        <dbReference type="Proteomes" id="UP000580861"/>
    </source>
</evidence>
<evidence type="ECO:0008006" key="5">
    <source>
        <dbReference type="Google" id="ProtNLM"/>
    </source>
</evidence>
<evidence type="ECO:0000256" key="1">
    <source>
        <dbReference type="SAM" id="MobiDB-lite"/>
    </source>
</evidence>
<name>A0A841B2P0_9PSEU</name>
<keyword evidence="4" id="KW-1185">Reference proteome</keyword>
<dbReference type="Proteomes" id="UP000580861">
    <property type="component" value="Unassembled WGS sequence"/>
</dbReference>
<organism evidence="3 4">
    <name type="scientific">Amycolatopsis umgeniensis</name>
    <dbReference type="NCBI Taxonomy" id="336628"/>
    <lineage>
        <taxon>Bacteria</taxon>
        <taxon>Bacillati</taxon>
        <taxon>Actinomycetota</taxon>
        <taxon>Actinomycetes</taxon>
        <taxon>Pseudonocardiales</taxon>
        <taxon>Pseudonocardiaceae</taxon>
        <taxon>Amycolatopsis</taxon>
    </lineage>
</organism>
<protein>
    <recommendedName>
        <fullName evidence="5">Lipoprotein</fullName>
    </recommendedName>
</protein>
<sequence length="185" mass="19075">MRKRPMAALIAGAVLALVAGCGSGGDGGDKVASISSPPAAGAGDGKQADNVSDEDKRRNFAKCMREHGINMPDPKRDANGQDTVTFEAVEGGGIDENKMKAADEACRKLLPNGGEIKPPTPEELDKMRKEAKCMRDHGIDFPDPEPAGKGGAAIALGDASGDPKKFEEAAKACGLGMSMRAAPAK</sequence>
<comment type="caution">
    <text evidence="3">The sequence shown here is derived from an EMBL/GenBank/DDBJ whole genome shotgun (WGS) entry which is preliminary data.</text>
</comment>
<accession>A0A841B2P0</accession>
<feature type="compositionally biased region" description="Low complexity" evidence="1">
    <location>
        <begin position="32"/>
        <end position="41"/>
    </location>
</feature>
<feature type="signal peptide" evidence="2">
    <location>
        <begin position="1"/>
        <end position="24"/>
    </location>
</feature>
<evidence type="ECO:0000313" key="3">
    <source>
        <dbReference type="EMBL" id="MBB5853191.1"/>
    </source>
</evidence>
<keyword evidence="2" id="KW-0732">Signal</keyword>
<feature type="chain" id="PRO_5038691588" description="Lipoprotein" evidence="2">
    <location>
        <begin position="25"/>
        <end position="185"/>
    </location>
</feature>
<feature type="region of interest" description="Disordered" evidence="1">
    <location>
        <begin position="24"/>
        <end position="58"/>
    </location>
</feature>
<dbReference type="AlphaFoldDB" id="A0A841B2P0"/>
<gene>
    <name evidence="3" type="ORF">HDA45_003278</name>
</gene>
<dbReference type="PROSITE" id="PS51257">
    <property type="entry name" value="PROKAR_LIPOPROTEIN"/>
    <property type="match status" value="1"/>
</dbReference>